<protein>
    <recommendedName>
        <fullName evidence="4">Ras-GEF domain-containing protein</fullName>
    </recommendedName>
</protein>
<dbReference type="Gene3D" id="1.10.840.10">
    <property type="entry name" value="Ras guanine-nucleotide exchange factors catalytic domain"/>
    <property type="match status" value="1"/>
</dbReference>
<dbReference type="PROSITE" id="PS50009">
    <property type="entry name" value="RASGEF_CAT"/>
    <property type="match status" value="1"/>
</dbReference>
<dbReference type="GO" id="GO:0005085">
    <property type="term" value="F:guanyl-nucleotide exchange factor activity"/>
    <property type="evidence" value="ECO:0007669"/>
    <property type="project" value="UniProtKB-KW"/>
</dbReference>
<dbReference type="PANTHER" id="PTHR23113">
    <property type="entry name" value="GUANINE NUCLEOTIDE EXCHANGE FACTOR"/>
    <property type="match status" value="1"/>
</dbReference>
<dbReference type="PANTHER" id="PTHR23113:SF368">
    <property type="entry name" value="CELL DIVISION CONTROL PROTEIN 25"/>
    <property type="match status" value="1"/>
</dbReference>
<keyword evidence="1 2" id="KW-0344">Guanine-nucleotide releasing factor</keyword>
<evidence type="ECO:0000259" key="4">
    <source>
        <dbReference type="PROSITE" id="PS50009"/>
    </source>
</evidence>
<evidence type="ECO:0000313" key="5">
    <source>
        <dbReference type="EMBL" id="KAJ3478943.1"/>
    </source>
</evidence>
<feature type="compositionally biased region" description="Basic and acidic residues" evidence="3">
    <location>
        <begin position="252"/>
        <end position="271"/>
    </location>
</feature>
<dbReference type="GO" id="GO:0007265">
    <property type="term" value="P:Ras protein signal transduction"/>
    <property type="evidence" value="ECO:0007669"/>
    <property type="project" value="TreeGrafter"/>
</dbReference>
<proteinExistence type="predicted"/>
<organism evidence="5 6">
    <name type="scientific">Meripilus lineatus</name>
    <dbReference type="NCBI Taxonomy" id="2056292"/>
    <lineage>
        <taxon>Eukaryota</taxon>
        <taxon>Fungi</taxon>
        <taxon>Dikarya</taxon>
        <taxon>Basidiomycota</taxon>
        <taxon>Agaricomycotina</taxon>
        <taxon>Agaricomycetes</taxon>
        <taxon>Polyporales</taxon>
        <taxon>Meripilaceae</taxon>
        <taxon>Meripilus</taxon>
    </lineage>
</organism>
<dbReference type="GO" id="GO:0005886">
    <property type="term" value="C:plasma membrane"/>
    <property type="evidence" value="ECO:0007669"/>
    <property type="project" value="TreeGrafter"/>
</dbReference>
<dbReference type="EMBL" id="JANAWD010000473">
    <property type="protein sequence ID" value="KAJ3478943.1"/>
    <property type="molecule type" value="Genomic_DNA"/>
</dbReference>
<dbReference type="InterPro" id="IPR008937">
    <property type="entry name" value="Ras-like_GEF"/>
</dbReference>
<keyword evidence="6" id="KW-1185">Reference proteome</keyword>
<reference evidence="5" key="1">
    <citation type="submission" date="2022-07" db="EMBL/GenBank/DDBJ databases">
        <title>Genome Sequence of Physisporinus lineatus.</title>
        <authorList>
            <person name="Buettner E."/>
        </authorList>
    </citation>
    <scope>NUCLEOTIDE SEQUENCE</scope>
    <source>
        <strain evidence="5">VT162</strain>
    </source>
</reference>
<feature type="region of interest" description="Disordered" evidence="3">
    <location>
        <begin position="247"/>
        <end position="275"/>
    </location>
</feature>
<dbReference type="AlphaFoldDB" id="A0AAD5V0Q9"/>
<dbReference type="Proteomes" id="UP001212997">
    <property type="component" value="Unassembled WGS sequence"/>
</dbReference>
<dbReference type="SMART" id="SM00147">
    <property type="entry name" value="RasGEF"/>
    <property type="match status" value="1"/>
</dbReference>
<dbReference type="InterPro" id="IPR023578">
    <property type="entry name" value="Ras_GEF_dom_sf"/>
</dbReference>
<sequence length="291" mass="33208">MSEPGELPGNASVAQNTPQTPRQKLNLLDIHPLELAQQLSLLEHDLCKNVVLSDMETRRGHPGRRDSITPCVFFSNHLANWVMQSILEPEDTPRRAAVMEYFISVAHNARGINNISSMTAIAAALNVSYVRRLKGSWKLVSEEKCDDILSCMKTSYPFEGFLYPFTTLACMEPPGVPFIGNAPDLQYRSTHSLTFLRTGFFLGLRREVDEYYDDLILRGYARWQSTPYSFEVDEDIRAFIQEGLSQFNGDDPEQKDRFKKLSLDREPEKSKGKGALRNILNAPSRWFQRLQ</sequence>
<evidence type="ECO:0000256" key="3">
    <source>
        <dbReference type="SAM" id="MobiDB-lite"/>
    </source>
</evidence>
<name>A0AAD5V0Q9_9APHY</name>
<feature type="region of interest" description="Disordered" evidence="3">
    <location>
        <begin position="1"/>
        <end position="20"/>
    </location>
</feature>
<evidence type="ECO:0000256" key="2">
    <source>
        <dbReference type="PROSITE-ProRule" id="PRU00168"/>
    </source>
</evidence>
<gene>
    <name evidence="5" type="ORF">NLI96_g9409</name>
</gene>
<accession>A0AAD5V0Q9</accession>
<dbReference type="Pfam" id="PF00617">
    <property type="entry name" value="RasGEF"/>
    <property type="match status" value="1"/>
</dbReference>
<feature type="domain" description="Ras-GEF" evidence="4">
    <location>
        <begin position="31"/>
        <end position="268"/>
    </location>
</feature>
<evidence type="ECO:0000313" key="6">
    <source>
        <dbReference type="Proteomes" id="UP001212997"/>
    </source>
</evidence>
<evidence type="ECO:0000256" key="1">
    <source>
        <dbReference type="ARBA" id="ARBA00022658"/>
    </source>
</evidence>
<dbReference type="InterPro" id="IPR036964">
    <property type="entry name" value="RASGEF_cat_dom_sf"/>
</dbReference>
<comment type="caution">
    <text evidence="5">The sequence shown here is derived from an EMBL/GenBank/DDBJ whole genome shotgun (WGS) entry which is preliminary data.</text>
</comment>
<dbReference type="InterPro" id="IPR001895">
    <property type="entry name" value="RASGEF_cat_dom"/>
</dbReference>
<dbReference type="SUPFAM" id="SSF48366">
    <property type="entry name" value="Ras GEF"/>
    <property type="match status" value="1"/>
</dbReference>